<comment type="similarity">
    <text evidence="2">Belongs to the class-III pyridine nucleotide-disulfide oxidoreductase family.</text>
</comment>
<evidence type="ECO:0000259" key="8">
    <source>
        <dbReference type="Pfam" id="PF07992"/>
    </source>
</evidence>
<dbReference type="AlphaFoldDB" id="A0AA42DRT5"/>
<reference evidence="9" key="1">
    <citation type="journal article" date="2023" name="Int. J. Syst. Evol. Microbiol.">
        <title>&lt;i&gt;Holtiella tumoricola&lt;/i&gt; gen. nov. sp. nov., isolated from a human clinical sample.</title>
        <authorList>
            <person name="Allen-Vercoe E."/>
            <person name="Daigneault M.C."/>
            <person name="Vancuren S.J."/>
            <person name="Cochrane K."/>
            <person name="O'Neal L.L."/>
            <person name="Sankaranarayanan K."/>
            <person name="Lawson P.A."/>
        </authorList>
    </citation>
    <scope>NUCLEOTIDE SEQUENCE</scope>
    <source>
        <strain evidence="9">CC70A</strain>
    </source>
</reference>
<keyword evidence="4" id="KW-0274">FAD</keyword>
<evidence type="ECO:0000313" key="9">
    <source>
        <dbReference type="EMBL" id="MDA3733911.1"/>
    </source>
</evidence>
<dbReference type="InterPro" id="IPR004099">
    <property type="entry name" value="Pyr_nucl-diS_OxRdtase_dimer"/>
</dbReference>
<evidence type="ECO:0000256" key="6">
    <source>
        <dbReference type="ARBA" id="ARBA00023284"/>
    </source>
</evidence>
<dbReference type="Proteomes" id="UP001169242">
    <property type="component" value="Unassembled WGS sequence"/>
</dbReference>
<dbReference type="PRINTS" id="PR00411">
    <property type="entry name" value="PNDRDTASEI"/>
</dbReference>
<name>A0AA42DRT5_9FIRM</name>
<evidence type="ECO:0000256" key="1">
    <source>
        <dbReference type="ARBA" id="ARBA00001974"/>
    </source>
</evidence>
<evidence type="ECO:0000256" key="3">
    <source>
        <dbReference type="ARBA" id="ARBA00022630"/>
    </source>
</evidence>
<keyword evidence="5" id="KW-0560">Oxidoreductase</keyword>
<dbReference type="Gene3D" id="3.30.390.30">
    <property type="match status" value="1"/>
</dbReference>
<protein>
    <submittedName>
        <fullName evidence="9">FAD-dependent oxidoreductase</fullName>
    </submittedName>
</protein>
<accession>A0AA42DRT5</accession>
<dbReference type="InterPro" id="IPR050260">
    <property type="entry name" value="FAD-bd_OxRdtase"/>
</dbReference>
<dbReference type="SUPFAM" id="SSF51905">
    <property type="entry name" value="FAD/NAD(P)-binding domain"/>
    <property type="match status" value="1"/>
</dbReference>
<dbReference type="SUPFAM" id="SSF55424">
    <property type="entry name" value="FAD/NAD-linked reductases, dimerisation (C-terminal) domain"/>
    <property type="match status" value="1"/>
</dbReference>
<dbReference type="PANTHER" id="PTHR43429">
    <property type="entry name" value="PYRIDINE NUCLEOTIDE-DISULFIDE OXIDOREDUCTASE DOMAIN-CONTAINING"/>
    <property type="match status" value="1"/>
</dbReference>
<evidence type="ECO:0000259" key="7">
    <source>
        <dbReference type="Pfam" id="PF02852"/>
    </source>
</evidence>
<proteinExistence type="inferred from homology"/>
<dbReference type="InterPro" id="IPR023753">
    <property type="entry name" value="FAD/NAD-binding_dom"/>
</dbReference>
<gene>
    <name evidence="9" type="ORF">PBV87_20770</name>
</gene>
<feature type="domain" description="Pyridine nucleotide-disulphide oxidoreductase dimerisation" evidence="7">
    <location>
        <begin position="328"/>
        <end position="429"/>
    </location>
</feature>
<dbReference type="PANTHER" id="PTHR43429:SF1">
    <property type="entry name" value="NAD(P)H SULFUR OXIDOREDUCTASE (COA-DEPENDENT)"/>
    <property type="match status" value="1"/>
</dbReference>
<dbReference type="InterPro" id="IPR036188">
    <property type="entry name" value="FAD/NAD-bd_sf"/>
</dbReference>
<dbReference type="PRINTS" id="PR00368">
    <property type="entry name" value="FADPNR"/>
</dbReference>
<evidence type="ECO:0000256" key="2">
    <source>
        <dbReference type="ARBA" id="ARBA00009130"/>
    </source>
</evidence>
<evidence type="ECO:0000256" key="5">
    <source>
        <dbReference type="ARBA" id="ARBA00023002"/>
    </source>
</evidence>
<feature type="domain" description="FAD/NAD(P)-binding" evidence="8">
    <location>
        <begin position="1"/>
        <end position="305"/>
    </location>
</feature>
<keyword evidence="3" id="KW-0285">Flavoprotein</keyword>
<evidence type="ECO:0000256" key="4">
    <source>
        <dbReference type="ARBA" id="ARBA00022827"/>
    </source>
</evidence>
<evidence type="ECO:0000313" key="10">
    <source>
        <dbReference type="Proteomes" id="UP001169242"/>
    </source>
</evidence>
<organism evidence="9 10">
    <name type="scientific">Holtiella tumoricola</name>
    <dbReference type="NCBI Taxonomy" id="3018743"/>
    <lineage>
        <taxon>Bacteria</taxon>
        <taxon>Bacillati</taxon>
        <taxon>Bacillota</taxon>
        <taxon>Clostridia</taxon>
        <taxon>Lachnospirales</taxon>
        <taxon>Cellulosilyticaceae</taxon>
        <taxon>Holtiella</taxon>
    </lineage>
</organism>
<sequence length="445" mass="48797">MKVIVIGCTHAGTAAIVNTKKLYPDAEVTVYERNNNISFLSCGIALHVADVVKDPKGLFYNSPEGLSELGVVTKMEHDVIKVDVKNKCVEVKDLNTGETFEDTYDKLIVTLGSWPIVPPIPGIELENIVLSKNYNHSQAIIEKAKQVNRIVVIGAGYIGVELAEAFEILGKETVLIDAETRIMSKYLDAPFTDKAEEAFTDHGVKLATGEKVVRFEGIDGKVNAVVTGKGTYEADLVVLCIGFKPNTTLLQGQVDMLPNGAIIIDEYMHTSVEDVFAAGDCCVVNYNPAGESRYIPLATNAVRMGTLVAMNLVQPTLKYMGTQGTSGIKIYDYNIASTGLTEEAAKATTDLKVQSVTITDAYRPEFMPTHEEAMIKLVYEEGTHRVLGGQILSKYDLTQLMNTLSVVVQNNMTVEELAMTDFFFQPHFNKPWSLLNLVALKALEK</sequence>
<keyword evidence="6" id="KW-0676">Redox-active center</keyword>
<dbReference type="InterPro" id="IPR016156">
    <property type="entry name" value="FAD/NAD-linked_Rdtase_dimer_sf"/>
</dbReference>
<dbReference type="EMBL" id="JAQIFT010000068">
    <property type="protein sequence ID" value="MDA3733911.1"/>
    <property type="molecule type" value="Genomic_DNA"/>
</dbReference>
<dbReference type="GO" id="GO:0016491">
    <property type="term" value="F:oxidoreductase activity"/>
    <property type="evidence" value="ECO:0007669"/>
    <property type="project" value="UniProtKB-KW"/>
</dbReference>
<keyword evidence="10" id="KW-1185">Reference proteome</keyword>
<comment type="cofactor">
    <cofactor evidence="1">
        <name>FAD</name>
        <dbReference type="ChEBI" id="CHEBI:57692"/>
    </cofactor>
</comment>
<comment type="caution">
    <text evidence="9">The sequence shown here is derived from an EMBL/GenBank/DDBJ whole genome shotgun (WGS) entry which is preliminary data.</text>
</comment>
<dbReference type="Gene3D" id="3.50.50.60">
    <property type="entry name" value="FAD/NAD(P)-binding domain"/>
    <property type="match status" value="2"/>
</dbReference>
<dbReference type="Pfam" id="PF02852">
    <property type="entry name" value="Pyr_redox_dim"/>
    <property type="match status" value="1"/>
</dbReference>
<dbReference type="RefSeq" id="WP_271013578.1">
    <property type="nucleotide sequence ID" value="NZ_JAQIFT010000068.1"/>
</dbReference>
<dbReference type="Pfam" id="PF07992">
    <property type="entry name" value="Pyr_redox_2"/>
    <property type="match status" value="1"/>
</dbReference>